<name>A0A3R7Y3K7_APHAT</name>
<gene>
    <name evidence="4" type="ORF">B5M09_003955</name>
</gene>
<dbReference type="InterPro" id="IPR051377">
    <property type="entry name" value="DNA_Pol-Epsilon_Subunit"/>
</dbReference>
<dbReference type="GO" id="GO:0008623">
    <property type="term" value="C:CHRAC"/>
    <property type="evidence" value="ECO:0007669"/>
    <property type="project" value="TreeGrafter"/>
</dbReference>
<dbReference type="PANTHER" id="PTHR46172">
    <property type="entry name" value="DNA POLYMERASE EPSILON SUBUNIT 3"/>
    <property type="match status" value="1"/>
</dbReference>
<feature type="compositionally biased region" description="Acidic residues" evidence="3">
    <location>
        <begin position="260"/>
        <end position="283"/>
    </location>
</feature>
<evidence type="ECO:0008006" key="6">
    <source>
        <dbReference type="Google" id="ProtNLM"/>
    </source>
</evidence>
<proteinExistence type="predicted"/>
<dbReference type="InterPro" id="IPR009072">
    <property type="entry name" value="Histone-fold"/>
</dbReference>
<keyword evidence="5" id="KW-1185">Reference proteome</keyword>
<dbReference type="AlphaFoldDB" id="A0A3R7Y3K7"/>
<evidence type="ECO:0000256" key="3">
    <source>
        <dbReference type="SAM" id="MobiDB-lite"/>
    </source>
</evidence>
<sequence>MANTSSRQLRRSARYASNGAVYLETALPNIVLSDFFAYDLQHYTTHAQNYKRVGLVKALAIQNAFGMSFPMTIQSSQGLFQFVASRTFAASFLPADVIAAEWVMAGRTAAAADMGNVWLLQSQCSTGDVLTRLLFFDNSFSFFLWGFAYDWRLVGGRCALKIPANAALNFRGCVVYITTLLACVAGMATVANEECKAKKRQTISAQDVIKALHDVDMDSFVTPLETFLHATKSTKKPVVKASPSIDAPPEHEDNVAPDTSIEEDDEETKDEHIPDDDMNEQDD</sequence>
<dbReference type="GO" id="GO:0046982">
    <property type="term" value="F:protein heterodimerization activity"/>
    <property type="evidence" value="ECO:0007669"/>
    <property type="project" value="InterPro"/>
</dbReference>
<dbReference type="GO" id="GO:0008622">
    <property type="term" value="C:epsilon DNA polymerase complex"/>
    <property type="evidence" value="ECO:0007669"/>
    <property type="project" value="TreeGrafter"/>
</dbReference>
<dbReference type="VEuPathDB" id="FungiDB:H257_02925"/>
<protein>
    <recommendedName>
        <fullName evidence="6">Transcription factor CBF/NF-Y/archaeal histone domain-containing protein</fullName>
    </recommendedName>
</protein>
<comment type="caution">
    <text evidence="4">The sequence shown here is derived from an EMBL/GenBank/DDBJ whole genome shotgun (WGS) entry which is preliminary data.</text>
</comment>
<dbReference type="GO" id="GO:0006974">
    <property type="term" value="P:DNA damage response"/>
    <property type="evidence" value="ECO:0007669"/>
    <property type="project" value="TreeGrafter"/>
</dbReference>
<dbReference type="CDD" id="cd22928">
    <property type="entry name" value="HFD_POLE3_DPB4"/>
    <property type="match status" value="1"/>
</dbReference>
<accession>A0A3R7Y3K7</accession>
<organism evidence="4 5">
    <name type="scientific">Aphanomyces astaci</name>
    <name type="common">Crayfish plague agent</name>
    <dbReference type="NCBI Taxonomy" id="112090"/>
    <lineage>
        <taxon>Eukaryota</taxon>
        <taxon>Sar</taxon>
        <taxon>Stramenopiles</taxon>
        <taxon>Oomycota</taxon>
        <taxon>Saprolegniomycetes</taxon>
        <taxon>Saprolegniales</taxon>
        <taxon>Verrucalvaceae</taxon>
        <taxon>Aphanomyces</taxon>
    </lineage>
</organism>
<reference evidence="4" key="1">
    <citation type="submission" date="2018-07" db="EMBL/GenBank/DDBJ databases">
        <title>Annotation of Aphanomyces astaci genome assembly.</title>
        <authorList>
            <person name="Studholme D.J."/>
        </authorList>
    </citation>
    <scope>NUCLEOTIDE SEQUENCE [LARGE SCALE GENOMIC DNA]</scope>
    <source>
        <strain evidence="4">Pc</strain>
    </source>
</reference>
<evidence type="ECO:0000256" key="1">
    <source>
        <dbReference type="ARBA" id="ARBA00004123"/>
    </source>
</evidence>
<comment type="subcellular location">
    <subcellularLocation>
        <location evidence="1">Nucleus</location>
    </subcellularLocation>
</comment>
<dbReference type="VEuPathDB" id="FungiDB:H257_02928"/>
<dbReference type="PANTHER" id="PTHR46172:SF1">
    <property type="entry name" value="DNA POLYMERASE EPSILON SUBUNIT 3"/>
    <property type="match status" value="1"/>
</dbReference>
<dbReference type="Proteomes" id="UP000284702">
    <property type="component" value="Unassembled WGS sequence"/>
</dbReference>
<evidence type="ECO:0000313" key="4">
    <source>
        <dbReference type="EMBL" id="RQM20330.1"/>
    </source>
</evidence>
<dbReference type="GO" id="GO:0031490">
    <property type="term" value="F:chromatin DNA binding"/>
    <property type="evidence" value="ECO:0007669"/>
    <property type="project" value="TreeGrafter"/>
</dbReference>
<dbReference type="GO" id="GO:0031507">
    <property type="term" value="P:heterochromatin formation"/>
    <property type="evidence" value="ECO:0007669"/>
    <property type="project" value="TreeGrafter"/>
</dbReference>
<evidence type="ECO:0000256" key="2">
    <source>
        <dbReference type="ARBA" id="ARBA00023242"/>
    </source>
</evidence>
<evidence type="ECO:0000313" key="5">
    <source>
        <dbReference type="Proteomes" id="UP000284702"/>
    </source>
</evidence>
<dbReference type="GO" id="GO:0006272">
    <property type="term" value="P:leading strand elongation"/>
    <property type="evidence" value="ECO:0007669"/>
    <property type="project" value="TreeGrafter"/>
</dbReference>
<feature type="region of interest" description="Disordered" evidence="3">
    <location>
        <begin position="236"/>
        <end position="283"/>
    </location>
</feature>
<dbReference type="EMBL" id="MZMZ02003940">
    <property type="protein sequence ID" value="RQM20330.1"/>
    <property type="molecule type" value="Genomic_DNA"/>
</dbReference>
<keyword evidence="2" id="KW-0539">Nucleus</keyword>
<dbReference type="SUPFAM" id="SSF47113">
    <property type="entry name" value="Histone-fold"/>
    <property type="match status" value="1"/>
</dbReference>
<dbReference type="Gene3D" id="1.10.20.10">
    <property type="entry name" value="Histone, subunit A"/>
    <property type="match status" value="1"/>
</dbReference>